<gene>
    <name evidence="1" type="primary">WBGene00282338</name>
</gene>
<dbReference type="Proteomes" id="UP000005239">
    <property type="component" value="Unassembled WGS sequence"/>
</dbReference>
<evidence type="ECO:0000313" key="1">
    <source>
        <dbReference type="EnsemblMetazoa" id="PPA43969.1"/>
    </source>
</evidence>
<sequence>MDGLEGKGRGTHIIPVLLVNDHCRVQYDPPGREEECASDDGCNPVPPPVPIDIAAARYLIDTTRHLN</sequence>
<organism evidence="1 2">
    <name type="scientific">Pristionchus pacificus</name>
    <name type="common">Parasitic nematode worm</name>
    <dbReference type="NCBI Taxonomy" id="54126"/>
    <lineage>
        <taxon>Eukaryota</taxon>
        <taxon>Metazoa</taxon>
        <taxon>Ecdysozoa</taxon>
        <taxon>Nematoda</taxon>
        <taxon>Chromadorea</taxon>
        <taxon>Rhabditida</taxon>
        <taxon>Rhabditina</taxon>
        <taxon>Diplogasteromorpha</taxon>
        <taxon>Diplogasteroidea</taxon>
        <taxon>Neodiplogasteridae</taxon>
        <taxon>Pristionchus</taxon>
    </lineage>
</organism>
<name>A0A2A6BMC9_PRIPA</name>
<evidence type="ECO:0000313" key="2">
    <source>
        <dbReference type="Proteomes" id="UP000005239"/>
    </source>
</evidence>
<dbReference type="AlphaFoldDB" id="A0A2A6BMC9"/>
<keyword evidence="2" id="KW-1185">Reference proteome</keyword>
<dbReference type="EnsemblMetazoa" id="PPA43969.1">
    <property type="protein sequence ID" value="PPA43969.1"/>
    <property type="gene ID" value="WBGene00282338"/>
</dbReference>
<reference evidence="1" key="2">
    <citation type="submission" date="2022-06" db="UniProtKB">
        <authorList>
            <consortium name="EnsemblMetazoa"/>
        </authorList>
    </citation>
    <scope>IDENTIFICATION</scope>
    <source>
        <strain evidence="1">PS312</strain>
    </source>
</reference>
<reference evidence="2" key="1">
    <citation type="journal article" date="2008" name="Nat. Genet.">
        <title>The Pristionchus pacificus genome provides a unique perspective on nematode lifestyle and parasitism.</title>
        <authorList>
            <person name="Dieterich C."/>
            <person name="Clifton S.W."/>
            <person name="Schuster L.N."/>
            <person name="Chinwalla A."/>
            <person name="Delehaunty K."/>
            <person name="Dinkelacker I."/>
            <person name="Fulton L."/>
            <person name="Fulton R."/>
            <person name="Godfrey J."/>
            <person name="Minx P."/>
            <person name="Mitreva M."/>
            <person name="Roeseler W."/>
            <person name="Tian H."/>
            <person name="Witte H."/>
            <person name="Yang S.P."/>
            <person name="Wilson R.K."/>
            <person name="Sommer R.J."/>
        </authorList>
    </citation>
    <scope>NUCLEOTIDE SEQUENCE [LARGE SCALE GENOMIC DNA]</scope>
    <source>
        <strain evidence="2">PS312</strain>
    </source>
</reference>
<accession>A0A2A6BMC9</accession>
<protein>
    <submittedName>
        <fullName evidence="1">Uncharacterized protein</fullName>
    </submittedName>
</protein>
<accession>A0A8R1Z0D8</accession>
<proteinExistence type="predicted"/>